<dbReference type="GO" id="GO:0019028">
    <property type="term" value="C:viral capsid"/>
    <property type="evidence" value="ECO:0007669"/>
    <property type="project" value="UniProtKB-KW"/>
</dbReference>
<evidence type="ECO:0000256" key="2">
    <source>
        <dbReference type="ARBA" id="ARBA00022561"/>
    </source>
</evidence>
<name>A0A514DAH2_9VIRU</name>
<protein>
    <submittedName>
        <fullName evidence="4">Uncharacterized protein</fullName>
    </submittedName>
</protein>
<reference evidence="4" key="1">
    <citation type="submission" date="2019-05" db="EMBL/GenBank/DDBJ databases">
        <title>Metatranscriptomic reconstruction reveals RNA viruses with the potential to shape carbon cycling in soil.</title>
        <authorList>
            <person name="Starr E.P."/>
            <person name="Nuccio E."/>
            <person name="Pett-Ridge J."/>
            <person name="Banfield J.F."/>
            <person name="Firestone M.K."/>
        </authorList>
    </citation>
    <scope>NUCLEOTIDE SEQUENCE</scope>
    <source>
        <strain evidence="4">H1_Bulk_30_scaffold_308</strain>
    </source>
</reference>
<evidence type="ECO:0000313" key="4">
    <source>
        <dbReference type="EMBL" id="QDH90596.1"/>
    </source>
</evidence>
<sequence length="145" mass="15997">MSASNIVLNDAQATPVAHTFKPRGLDPKGNFWWEDQTGSSSLGYNRISMKLVRAAVPVQGQSSKDLVNRVQFGIHTPVLETLGTADNGMLPPPQVAYVPRCVGEFILSDRSNDQERKDLRKYMEGLMGEAQLEQMVETLLSAYAT</sequence>
<comment type="subcellular location">
    <subcellularLocation>
        <location evidence="1">Virion</location>
    </subcellularLocation>
</comment>
<dbReference type="Gene3D" id="3.30.380.10">
    <property type="entry name" value="MS2 Viral Coat Protein"/>
    <property type="match status" value="1"/>
</dbReference>
<dbReference type="InterPro" id="IPR015954">
    <property type="entry name" value="Phage_RNA-type_capsid"/>
</dbReference>
<evidence type="ECO:0000256" key="1">
    <source>
        <dbReference type="ARBA" id="ARBA00004328"/>
    </source>
</evidence>
<keyword evidence="2" id="KW-0167">Capsid protein</keyword>
<accession>A0A514DAH2</accession>
<organism evidence="4">
    <name type="scientific">Leviviridae sp</name>
    <dbReference type="NCBI Taxonomy" id="2027243"/>
    <lineage>
        <taxon>Viruses</taxon>
        <taxon>Riboviria</taxon>
        <taxon>Orthornavirae</taxon>
        <taxon>Lenarviricota</taxon>
        <taxon>Leviviricetes</taxon>
        <taxon>Norzivirales</taxon>
        <taxon>Fiersviridae</taxon>
    </lineage>
</organism>
<evidence type="ECO:0000256" key="3">
    <source>
        <dbReference type="ARBA" id="ARBA00022844"/>
    </source>
</evidence>
<dbReference type="EMBL" id="MN035645">
    <property type="protein sequence ID" value="QDH90596.1"/>
    <property type="molecule type" value="Genomic_RNA"/>
</dbReference>
<keyword evidence="3" id="KW-0946">Virion</keyword>
<gene>
    <name evidence="4" type="ORF">H1Bulk30308_000002</name>
</gene>
<proteinExistence type="predicted"/>